<accession>A0A2C9WCF4</accession>
<evidence type="ECO:0000313" key="9">
    <source>
        <dbReference type="Proteomes" id="UP000091857"/>
    </source>
</evidence>
<dbReference type="OMA" id="IHTSINV"/>
<dbReference type="PROSITE" id="PS50217">
    <property type="entry name" value="BZIP"/>
    <property type="match status" value="1"/>
</dbReference>
<dbReference type="Gene3D" id="1.20.5.170">
    <property type="match status" value="1"/>
</dbReference>
<evidence type="ECO:0000256" key="3">
    <source>
        <dbReference type="ARBA" id="ARBA00023125"/>
    </source>
</evidence>
<dbReference type="AlphaFoldDB" id="A0A2C9WCF4"/>
<keyword evidence="4" id="KW-0804">Transcription</keyword>
<comment type="subcellular location">
    <subcellularLocation>
        <location evidence="1">Nucleus</location>
    </subcellularLocation>
</comment>
<dbReference type="EMBL" id="CM004388">
    <property type="protein sequence ID" value="OAY57450.1"/>
    <property type="molecule type" value="Genomic_DNA"/>
</dbReference>
<dbReference type="STRING" id="3983.A0A2C9WCF4"/>
<evidence type="ECO:0000256" key="4">
    <source>
        <dbReference type="ARBA" id="ARBA00023163"/>
    </source>
</evidence>
<dbReference type="SMART" id="SM00338">
    <property type="entry name" value="BRLZ"/>
    <property type="match status" value="1"/>
</dbReference>
<evidence type="ECO:0000313" key="8">
    <source>
        <dbReference type="EMBL" id="OAY57450.1"/>
    </source>
</evidence>
<comment type="caution">
    <text evidence="8">The sequence shown here is derived from an EMBL/GenBank/DDBJ whole genome shotgun (WGS) entry which is preliminary data.</text>
</comment>
<dbReference type="InterPro" id="IPR046347">
    <property type="entry name" value="bZIP_sf"/>
</dbReference>
<gene>
    <name evidence="8" type="ORF">MANES_02G097900v8</name>
</gene>
<dbReference type="Pfam" id="PF07716">
    <property type="entry name" value="bZIP_2"/>
    <property type="match status" value="1"/>
</dbReference>
<proteinExistence type="predicted"/>
<dbReference type="Gramene" id="Manes.02G097900.1.v8.1">
    <property type="protein sequence ID" value="Manes.02G097900.1.v8.1.CDS.1"/>
    <property type="gene ID" value="Manes.02G097900.v8.1"/>
</dbReference>
<feature type="domain" description="BZIP" evidence="7">
    <location>
        <begin position="28"/>
        <end position="74"/>
    </location>
</feature>
<evidence type="ECO:0000256" key="1">
    <source>
        <dbReference type="ARBA" id="ARBA00004123"/>
    </source>
</evidence>
<dbReference type="PROSITE" id="PS00036">
    <property type="entry name" value="BZIP_BASIC"/>
    <property type="match status" value="1"/>
</dbReference>
<keyword evidence="2" id="KW-0805">Transcription regulation</keyword>
<evidence type="ECO:0000259" key="7">
    <source>
        <dbReference type="PROSITE" id="PS50217"/>
    </source>
</evidence>
<dbReference type="Proteomes" id="UP000091857">
    <property type="component" value="Chromosome 2"/>
</dbReference>
<feature type="compositionally biased region" description="Low complexity" evidence="6">
    <location>
        <begin position="1"/>
        <end position="11"/>
    </location>
</feature>
<dbReference type="SUPFAM" id="SSF57959">
    <property type="entry name" value="Leucine zipper domain"/>
    <property type="match status" value="1"/>
</dbReference>
<dbReference type="SMR" id="A0A2C9WCF4"/>
<organism evidence="8 9">
    <name type="scientific">Manihot esculenta</name>
    <name type="common">Cassava</name>
    <name type="synonym">Jatropha manihot</name>
    <dbReference type="NCBI Taxonomy" id="3983"/>
    <lineage>
        <taxon>Eukaryota</taxon>
        <taxon>Viridiplantae</taxon>
        <taxon>Streptophyta</taxon>
        <taxon>Embryophyta</taxon>
        <taxon>Tracheophyta</taxon>
        <taxon>Spermatophyta</taxon>
        <taxon>Magnoliopsida</taxon>
        <taxon>eudicotyledons</taxon>
        <taxon>Gunneridae</taxon>
        <taxon>Pentapetalae</taxon>
        <taxon>rosids</taxon>
        <taxon>fabids</taxon>
        <taxon>Malpighiales</taxon>
        <taxon>Euphorbiaceae</taxon>
        <taxon>Crotonoideae</taxon>
        <taxon>Manihoteae</taxon>
        <taxon>Manihot</taxon>
    </lineage>
</organism>
<dbReference type="InterPro" id="IPR045314">
    <property type="entry name" value="bZIP_plant_GBF1"/>
</dbReference>
<dbReference type="GO" id="GO:0000976">
    <property type="term" value="F:transcription cis-regulatory region binding"/>
    <property type="evidence" value="ECO:0000318"/>
    <property type="project" value="GO_Central"/>
</dbReference>
<dbReference type="GO" id="GO:0005634">
    <property type="term" value="C:nucleus"/>
    <property type="evidence" value="ECO:0000318"/>
    <property type="project" value="GO_Central"/>
</dbReference>
<dbReference type="OrthoDB" id="551672at2759"/>
<keyword evidence="9" id="KW-1185">Reference proteome</keyword>
<evidence type="ECO:0000256" key="6">
    <source>
        <dbReference type="SAM" id="MobiDB-lite"/>
    </source>
</evidence>
<name>A0A2C9WCF4_MANES</name>
<evidence type="ECO:0000256" key="5">
    <source>
        <dbReference type="ARBA" id="ARBA00023242"/>
    </source>
</evidence>
<dbReference type="GO" id="GO:0045893">
    <property type="term" value="P:positive regulation of DNA-templated transcription"/>
    <property type="evidence" value="ECO:0000318"/>
    <property type="project" value="GO_Central"/>
</dbReference>
<dbReference type="CDD" id="cd14702">
    <property type="entry name" value="bZIP_plant_GBF1"/>
    <property type="match status" value="1"/>
</dbReference>
<dbReference type="PANTHER" id="PTHR45764">
    <property type="entry name" value="BZIP TRANSCRIPTION FACTOR 44"/>
    <property type="match status" value="1"/>
</dbReference>
<reference evidence="9" key="1">
    <citation type="journal article" date="2016" name="Nat. Biotechnol.">
        <title>Sequencing wild and cultivated cassava and related species reveals extensive interspecific hybridization and genetic diversity.</title>
        <authorList>
            <person name="Bredeson J.V."/>
            <person name="Lyons J.B."/>
            <person name="Prochnik S.E."/>
            <person name="Wu G.A."/>
            <person name="Ha C.M."/>
            <person name="Edsinger-Gonzales E."/>
            <person name="Grimwood J."/>
            <person name="Schmutz J."/>
            <person name="Rabbi I.Y."/>
            <person name="Egesi C."/>
            <person name="Nauluvula P."/>
            <person name="Lebot V."/>
            <person name="Ndunguru J."/>
            <person name="Mkamilo G."/>
            <person name="Bart R.S."/>
            <person name="Setter T.L."/>
            <person name="Gleadow R.M."/>
            <person name="Kulakow P."/>
            <person name="Ferguson M.E."/>
            <person name="Rounsley S."/>
            <person name="Rokhsar D.S."/>
        </authorList>
    </citation>
    <scope>NUCLEOTIDE SEQUENCE [LARGE SCALE GENOMIC DNA]</scope>
    <source>
        <strain evidence="9">cv. AM560-2</strain>
    </source>
</reference>
<dbReference type="InterPro" id="IPR004827">
    <property type="entry name" value="bZIP"/>
</dbReference>
<dbReference type="FunFam" id="1.20.5.170:FF:000020">
    <property type="entry name" value="BZIP transcription factor"/>
    <property type="match status" value="1"/>
</dbReference>
<evidence type="ECO:0000256" key="2">
    <source>
        <dbReference type="ARBA" id="ARBA00023015"/>
    </source>
</evidence>
<sequence>MVSSSGASSGSIIQRKPSSEEDLQQIMDQRKRKRMLSNREAARRSRMKKQKRLDDLMSQLDQLEKENNEIFNNICITSQLLLNVEAKNSILIAQVDELSHRLESLNEIVNYVNFSNGLIIKDEYDDQMIIDDYVVNPWINSFHVNQPIMDMALF</sequence>
<feature type="region of interest" description="Disordered" evidence="6">
    <location>
        <begin position="1"/>
        <end position="52"/>
    </location>
</feature>
<keyword evidence="3" id="KW-0238">DNA-binding</keyword>
<protein>
    <recommendedName>
        <fullName evidence="7">BZIP domain-containing protein</fullName>
    </recommendedName>
</protein>
<dbReference type="PANTHER" id="PTHR45764:SF77">
    <property type="entry name" value="BZIP DOMAIN-CONTAINING PROTEIN"/>
    <property type="match status" value="1"/>
</dbReference>
<dbReference type="GO" id="GO:0046982">
    <property type="term" value="F:protein heterodimerization activity"/>
    <property type="evidence" value="ECO:0007669"/>
    <property type="project" value="EnsemblPlants"/>
</dbReference>
<keyword evidence="5" id="KW-0539">Nucleus</keyword>
<dbReference type="GO" id="GO:0003700">
    <property type="term" value="F:DNA-binding transcription factor activity"/>
    <property type="evidence" value="ECO:0000318"/>
    <property type="project" value="GO_Central"/>
</dbReference>